<keyword evidence="1" id="KW-0812">Transmembrane</keyword>
<keyword evidence="1" id="KW-0472">Membrane</keyword>
<sequence length="333" mass="36539">MALLPISFRVFPNTTTTFHGGTGLRMLEYVNNEGTGIGFGEHFLPFFEHGCAINGQYDCTAACTRPNWTWSDLPTICNCLNYSIISQLLDSGWLDEAASRIAESYSIYSRHDVNLSSIIEPINSCASEVQNSVQYPHTHDPQYYKTAYLMAQQLMNVTDPRTFLEDSVNRRYTVALSTGPFANTPQGSAVSVLLNDFNIMCESVAGSESYSDIGGVGVYASYLMQVAVVLAAWIYGNVLLAYIRRAATKIASSTQGYDHELTTLREKQARAKLQCSALIHGLVEYQKAQCYFTITLQAASMLALNGNGAIFRALSYTQIDQAVDLLGDVAATA</sequence>
<evidence type="ECO:0000313" key="2">
    <source>
        <dbReference type="EMBL" id="KAK3058743.1"/>
    </source>
</evidence>
<accession>A0AAJ0GJI8</accession>
<gene>
    <name evidence="2" type="ORF">LTR09_000308</name>
</gene>
<dbReference type="EMBL" id="JAWDJX010000001">
    <property type="protein sequence ID" value="KAK3058743.1"/>
    <property type="molecule type" value="Genomic_DNA"/>
</dbReference>
<dbReference type="Proteomes" id="UP001271007">
    <property type="component" value="Unassembled WGS sequence"/>
</dbReference>
<dbReference type="AlphaFoldDB" id="A0AAJ0GJI8"/>
<name>A0AAJ0GJI8_9PEZI</name>
<keyword evidence="1" id="KW-1133">Transmembrane helix</keyword>
<keyword evidence="3" id="KW-1185">Reference proteome</keyword>
<feature type="transmembrane region" description="Helical" evidence="1">
    <location>
        <begin position="222"/>
        <end position="243"/>
    </location>
</feature>
<protein>
    <submittedName>
        <fullName evidence="2">Uncharacterized protein</fullName>
    </submittedName>
</protein>
<evidence type="ECO:0000256" key="1">
    <source>
        <dbReference type="SAM" id="Phobius"/>
    </source>
</evidence>
<reference evidence="2" key="1">
    <citation type="submission" date="2023-04" db="EMBL/GenBank/DDBJ databases">
        <title>Black Yeasts Isolated from many extreme environments.</title>
        <authorList>
            <person name="Coleine C."/>
            <person name="Stajich J.E."/>
            <person name="Selbmann L."/>
        </authorList>
    </citation>
    <scope>NUCLEOTIDE SEQUENCE</scope>
    <source>
        <strain evidence="2">CCFEE 5312</strain>
    </source>
</reference>
<evidence type="ECO:0000313" key="3">
    <source>
        <dbReference type="Proteomes" id="UP001271007"/>
    </source>
</evidence>
<organism evidence="2 3">
    <name type="scientific">Extremus antarcticus</name>
    <dbReference type="NCBI Taxonomy" id="702011"/>
    <lineage>
        <taxon>Eukaryota</taxon>
        <taxon>Fungi</taxon>
        <taxon>Dikarya</taxon>
        <taxon>Ascomycota</taxon>
        <taxon>Pezizomycotina</taxon>
        <taxon>Dothideomycetes</taxon>
        <taxon>Dothideomycetidae</taxon>
        <taxon>Mycosphaerellales</taxon>
        <taxon>Extremaceae</taxon>
        <taxon>Extremus</taxon>
    </lineage>
</organism>
<comment type="caution">
    <text evidence="2">The sequence shown here is derived from an EMBL/GenBank/DDBJ whole genome shotgun (WGS) entry which is preliminary data.</text>
</comment>
<proteinExistence type="predicted"/>